<dbReference type="EMBL" id="CP122379">
    <property type="protein sequence ID" value="WGF91545.1"/>
    <property type="molecule type" value="Genomic_DNA"/>
</dbReference>
<name>A0ABY8KQ04_9FLAO</name>
<dbReference type="Proteomes" id="UP001238523">
    <property type="component" value="Chromosome"/>
</dbReference>
<accession>A0ABY8KQ04</accession>
<keyword evidence="3" id="KW-1185">Reference proteome</keyword>
<evidence type="ECO:0000313" key="2">
    <source>
        <dbReference type="EMBL" id="WGF91545.1"/>
    </source>
</evidence>
<dbReference type="RefSeq" id="WP_279447511.1">
    <property type="nucleotide sequence ID" value="NZ_CP122379.1"/>
</dbReference>
<feature type="transmembrane region" description="Helical" evidence="1">
    <location>
        <begin position="67"/>
        <end position="87"/>
    </location>
</feature>
<feature type="transmembrane region" description="Helical" evidence="1">
    <location>
        <begin position="93"/>
        <end position="113"/>
    </location>
</feature>
<organism evidence="2 3">
    <name type="scientific">Aequorivita marisscotiae</name>
    <dbReference type="NCBI Taxonomy" id="3040348"/>
    <lineage>
        <taxon>Bacteria</taxon>
        <taxon>Pseudomonadati</taxon>
        <taxon>Bacteroidota</taxon>
        <taxon>Flavobacteriia</taxon>
        <taxon>Flavobacteriales</taxon>
        <taxon>Flavobacteriaceae</taxon>
        <taxon>Aequorivita</taxon>
    </lineage>
</organism>
<gene>
    <name evidence="2" type="ORF">QCQ61_10030</name>
</gene>
<sequence>MSFSRKEMVASYVAKVGSGSLDYSQIAAEFKAKGIDQKESTVLLRRIDRDLLRMAEMEKRRQSGKNMILVGLGIALIGVVYTLLSYIRVYETGGSYLLFYGPVLSGIGIAVLGRMRMG</sequence>
<reference evidence="2 3" key="1">
    <citation type="submission" date="2023-04" db="EMBL/GenBank/DDBJ databases">
        <title>Taxonomic identification of the Arctic strain Aequorivita sp. nov. and transcriptomic analysis in response to temperature stress.</title>
        <authorList>
            <person name="Liu W."/>
            <person name="Cong B."/>
            <person name="Lin J."/>
        </authorList>
    </citation>
    <scope>NUCLEOTIDE SEQUENCE [LARGE SCALE GENOMIC DNA]</scope>
    <source>
        <strain evidence="2 3">Ant34-E75</strain>
    </source>
</reference>
<keyword evidence="1" id="KW-0812">Transmembrane</keyword>
<protein>
    <recommendedName>
        <fullName evidence="4">DUF2335 domain-containing protein</fullName>
    </recommendedName>
</protein>
<keyword evidence="1" id="KW-1133">Transmembrane helix</keyword>
<keyword evidence="1" id="KW-0472">Membrane</keyword>
<proteinExistence type="predicted"/>
<evidence type="ECO:0000313" key="3">
    <source>
        <dbReference type="Proteomes" id="UP001238523"/>
    </source>
</evidence>
<evidence type="ECO:0000256" key="1">
    <source>
        <dbReference type="SAM" id="Phobius"/>
    </source>
</evidence>
<evidence type="ECO:0008006" key="4">
    <source>
        <dbReference type="Google" id="ProtNLM"/>
    </source>
</evidence>